<keyword evidence="2" id="KW-0238">DNA-binding</keyword>
<dbReference type="PROSITE" id="PS50995">
    <property type="entry name" value="HTH_MARR_2"/>
    <property type="match status" value="1"/>
</dbReference>
<name>A0ABV9Z1N0_9HYPH</name>
<evidence type="ECO:0000256" key="3">
    <source>
        <dbReference type="ARBA" id="ARBA00023163"/>
    </source>
</evidence>
<evidence type="ECO:0000313" key="7">
    <source>
        <dbReference type="Proteomes" id="UP001595796"/>
    </source>
</evidence>
<dbReference type="InterPro" id="IPR036390">
    <property type="entry name" value="WH_DNA-bd_sf"/>
</dbReference>
<dbReference type="Proteomes" id="UP001595796">
    <property type="component" value="Unassembled WGS sequence"/>
</dbReference>
<evidence type="ECO:0000259" key="5">
    <source>
        <dbReference type="PROSITE" id="PS50995"/>
    </source>
</evidence>
<feature type="compositionally biased region" description="Basic and acidic residues" evidence="4">
    <location>
        <begin position="156"/>
        <end position="170"/>
    </location>
</feature>
<protein>
    <submittedName>
        <fullName evidence="6">MarR family winged helix-turn-helix transcriptional regulator</fullName>
    </submittedName>
</protein>
<dbReference type="InterPro" id="IPR036388">
    <property type="entry name" value="WH-like_DNA-bd_sf"/>
</dbReference>
<evidence type="ECO:0000256" key="4">
    <source>
        <dbReference type="SAM" id="MobiDB-lite"/>
    </source>
</evidence>
<organism evidence="6 7">
    <name type="scientific">Flaviflagellibacter deserti</name>
    <dbReference type="NCBI Taxonomy" id="2267266"/>
    <lineage>
        <taxon>Bacteria</taxon>
        <taxon>Pseudomonadati</taxon>
        <taxon>Pseudomonadota</taxon>
        <taxon>Alphaproteobacteria</taxon>
        <taxon>Hyphomicrobiales</taxon>
        <taxon>Flaviflagellibacter</taxon>
    </lineage>
</organism>
<comment type="caution">
    <text evidence="6">The sequence shown here is derived from an EMBL/GenBank/DDBJ whole genome shotgun (WGS) entry which is preliminary data.</text>
</comment>
<evidence type="ECO:0000313" key="6">
    <source>
        <dbReference type="EMBL" id="MFC5068407.1"/>
    </source>
</evidence>
<sequence>MLIISAYITAMTDSTPSLEIGFLLSDTSRILRRIIDQRAKEVGMSRAQWAVLARVSRYEGLRQVDLAAQMEMEPISVGRIIDRLQASGFVERRPDPADRRAYRLHLLPAAEPVLDRVRAIGSIVMDRALAKLDETQIDALAEALQDIRTNLLKIEDTGEDHAGQSDEHTSTRPVSRRA</sequence>
<dbReference type="PRINTS" id="PR00598">
    <property type="entry name" value="HTHMARR"/>
</dbReference>
<dbReference type="PANTHER" id="PTHR33164:SF64">
    <property type="entry name" value="TRANSCRIPTIONAL REGULATOR SLYA"/>
    <property type="match status" value="1"/>
</dbReference>
<keyword evidence="7" id="KW-1185">Reference proteome</keyword>
<dbReference type="InterPro" id="IPR039422">
    <property type="entry name" value="MarR/SlyA-like"/>
</dbReference>
<evidence type="ECO:0000256" key="2">
    <source>
        <dbReference type="ARBA" id="ARBA00023125"/>
    </source>
</evidence>
<reference evidence="7" key="1">
    <citation type="journal article" date="2019" name="Int. J. Syst. Evol. Microbiol.">
        <title>The Global Catalogue of Microorganisms (GCM) 10K type strain sequencing project: providing services to taxonomists for standard genome sequencing and annotation.</title>
        <authorList>
            <consortium name="The Broad Institute Genomics Platform"/>
            <consortium name="The Broad Institute Genome Sequencing Center for Infectious Disease"/>
            <person name="Wu L."/>
            <person name="Ma J."/>
        </authorList>
    </citation>
    <scope>NUCLEOTIDE SEQUENCE [LARGE SCALE GENOMIC DNA]</scope>
    <source>
        <strain evidence="7">CGMCC 1.16444</strain>
    </source>
</reference>
<feature type="region of interest" description="Disordered" evidence="4">
    <location>
        <begin position="156"/>
        <end position="178"/>
    </location>
</feature>
<keyword evidence="1" id="KW-0805">Transcription regulation</keyword>
<dbReference type="EMBL" id="JBHSJF010000006">
    <property type="protein sequence ID" value="MFC5068407.1"/>
    <property type="molecule type" value="Genomic_DNA"/>
</dbReference>
<dbReference type="Gene3D" id="1.10.10.10">
    <property type="entry name" value="Winged helix-like DNA-binding domain superfamily/Winged helix DNA-binding domain"/>
    <property type="match status" value="1"/>
</dbReference>
<dbReference type="SMART" id="SM00347">
    <property type="entry name" value="HTH_MARR"/>
    <property type="match status" value="1"/>
</dbReference>
<feature type="domain" description="HTH marR-type" evidence="5">
    <location>
        <begin position="17"/>
        <end position="149"/>
    </location>
</feature>
<dbReference type="InterPro" id="IPR000835">
    <property type="entry name" value="HTH_MarR-typ"/>
</dbReference>
<proteinExistence type="predicted"/>
<dbReference type="SUPFAM" id="SSF46785">
    <property type="entry name" value="Winged helix' DNA-binding domain"/>
    <property type="match status" value="1"/>
</dbReference>
<evidence type="ECO:0000256" key="1">
    <source>
        <dbReference type="ARBA" id="ARBA00023015"/>
    </source>
</evidence>
<accession>A0ABV9Z1N0</accession>
<keyword evidence="3" id="KW-0804">Transcription</keyword>
<dbReference type="Pfam" id="PF01047">
    <property type="entry name" value="MarR"/>
    <property type="match status" value="1"/>
</dbReference>
<gene>
    <name evidence="6" type="ORF">ACFPFW_10320</name>
</gene>
<dbReference type="RefSeq" id="WP_379770580.1">
    <property type="nucleotide sequence ID" value="NZ_JBHSJF010000006.1"/>
</dbReference>
<dbReference type="PANTHER" id="PTHR33164">
    <property type="entry name" value="TRANSCRIPTIONAL REGULATOR, MARR FAMILY"/>
    <property type="match status" value="1"/>
</dbReference>